<protein>
    <submittedName>
        <fullName evidence="1">Dihydrolipoyl dehydrogenase-like</fullName>
    </submittedName>
</protein>
<evidence type="ECO:0000313" key="2">
    <source>
        <dbReference type="Proteomes" id="UP000265520"/>
    </source>
</evidence>
<reference evidence="1 2" key="1">
    <citation type="journal article" date="2018" name="Front. Plant Sci.">
        <title>Red Clover (Trifolium pratense) and Zigzag Clover (T. medium) - A Picture of Genomic Similarities and Differences.</title>
        <authorList>
            <person name="Dluhosova J."/>
            <person name="Istvanek J."/>
            <person name="Nedelnik J."/>
            <person name="Repkova J."/>
        </authorList>
    </citation>
    <scope>NUCLEOTIDE SEQUENCE [LARGE SCALE GENOMIC DNA]</scope>
    <source>
        <strain evidence="2">cv. 10/8</strain>
        <tissue evidence="1">Leaf</tissue>
    </source>
</reference>
<dbReference type="EMBL" id="LXQA010774801">
    <property type="protein sequence ID" value="MCI70380.1"/>
    <property type="molecule type" value="Genomic_DNA"/>
</dbReference>
<proteinExistence type="predicted"/>
<accession>A0A392UD82</accession>
<organism evidence="1 2">
    <name type="scientific">Trifolium medium</name>
    <dbReference type="NCBI Taxonomy" id="97028"/>
    <lineage>
        <taxon>Eukaryota</taxon>
        <taxon>Viridiplantae</taxon>
        <taxon>Streptophyta</taxon>
        <taxon>Embryophyta</taxon>
        <taxon>Tracheophyta</taxon>
        <taxon>Spermatophyta</taxon>
        <taxon>Magnoliopsida</taxon>
        <taxon>eudicotyledons</taxon>
        <taxon>Gunneridae</taxon>
        <taxon>Pentapetalae</taxon>
        <taxon>rosids</taxon>
        <taxon>fabids</taxon>
        <taxon>Fabales</taxon>
        <taxon>Fabaceae</taxon>
        <taxon>Papilionoideae</taxon>
        <taxon>50 kb inversion clade</taxon>
        <taxon>NPAAA clade</taxon>
        <taxon>Hologalegina</taxon>
        <taxon>IRL clade</taxon>
        <taxon>Trifolieae</taxon>
        <taxon>Trifolium</taxon>
    </lineage>
</organism>
<comment type="caution">
    <text evidence="1">The sequence shown here is derived from an EMBL/GenBank/DDBJ whole genome shotgun (WGS) entry which is preliminary data.</text>
</comment>
<dbReference type="AlphaFoldDB" id="A0A392UD82"/>
<sequence length="71" mass="7445">CGFRRESLGLGFSTSLNRNLRQLLCRQYSAVVSAARSDNGSTSVSSFDYDLLITGAGVGGHGAALHAVEKV</sequence>
<keyword evidence="2" id="KW-1185">Reference proteome</keyword>
<feature type="non-terminal residue" evidence="1">
    <location>
        <position position="1"/>
    </location>
</feature>
<evidence type="ECO:0000313" key="1">
    <source>
        <dbReference type="EMBL" id="MCI70380.1"/>
    </source>
</evidence>
<name>A0A392UD82_9FABA</name>
<dbReference type="Proteomes" id="UP000265520">
    <property type="component" value="Unassembled WGS sequence"/>
</dbReference>